<keyword evidence="3" id="KW-1185">Reference proteome</keyword>
<dbReference type="EMBL" id="JBHSTQ010000010">
    <property type="protein sequence ID" value="MFC6387122.1"/>
    <property type="molecule type" value="Genomic_DNA"/>
</dbReference>
<dbReference type="RefSeq" id="WP_253076692.1">
    <property type="nucleotide sequence ID" value="NZ_JAMXWN010000010.1"/>
</dbReference>
<dbReference type="Gene3D" id="3.20.20.190">
    <property type="entry name" value="Phosphatidylinositol (PI) phosphodiesterase"/>
    <property type="match status" value="1"/>
</dbReference>
<dbReference type="CDD" id="cd08563">
    <property type="entry name" value="GDPD_TtGDE_like"/>
    <property type="match status" value="1"/>
</dbReference>
<sequence>MHTAVFAHRGSKSNRPENTLAAFEEAMRVGSDGIELDVHLTKDKQVVVMHDEKIDRTTNGKGQIKNYSLAELKQFDAGSWFSPKYKGERIPTLVQVLELLSDFSGILNIEFKTDRNVYPGIELKVAQFVRQYRADLPVVYSSFNHESLIRMKKIDPNAELALLLWERLADPWRYTQQVGATAQHLWQPSALSETAHQLQQHGIKVRAWTVNKPKLMQLSFEMGLDAIITDYPEVALDLRANFLHNELSEQSKRD</sequence>
<name>A0ABW1WI68_9BACL</name>
<dbReference type="PROSITE" id="PS51704">
    <property type="entry name" value="GP_PDE"/>
    <property type="match status" value="1"/>
</dbReference>
<evidence type="ECO:0000313" key="3">
    <source>
        <dbReference type="Proteomes" id="UP001596267"/>
    </source>
</evidence>
<dbReference type="Proteomes" id="UP001596267">
    <property type="component" value="Unassembled WGS sequence"/>
</dbReference>
<dbReference type="PANTHER" id="PTHR46211">
    <property type="entry name" value="GLYCEROPHOSPHORYL DIESTER PHOSPHODIESTERASE"/>
    <property type="match status" value="1"/>
</dbReference>
<organism evidence="2 3">
    <name type="scientific">Sporolactobacillus kofuensis</name>
    <dbReference type="NCBI Taxonomy" id="269672"/>
    <lineage>
        <taxon>Bacteria</taxon>
        <taxon>Bacillati</taxon>
        <taxon>Bacillota</taxon>
        <taxon>Bacilli</taxon>
        <taxon>Bacillales</taxon>
        <taxon>Sporolactobacillaceae</taxon>
        <taxon>Sporolactobacillus</taxon>
    </lineage>
</organism>
<dbReference type="Pfam" id="PF03009">
    <property type="entry name" value="GDPD"/>
    <property type="match status" value="1"/>
</dbReference>
<dbReference type="SUPFAM" id="SSF51695">
    <property type="entry name" value="PLC-like phosphodiesterases"/>
    <property type="match status" value="1"/>
</dbReference>
<protein>
    <submittedName>
        <fullName evidence="2">Glycerophosphodiester phosphodiesterase</fullName>
    </submittedName>
</protein>
<reference evidence="3" key="1">
    <citation type="journal article" date="2019" name="Int. J. Syst. Evol. Microbiol.">
        <title>The Global Catalogue of Microorganisms (GCM) 10K type strain sequencing project: providing services to taxonomists for standard genome sequencing and annotation.</title>
        <authorList>
            <consortium name="The Broad Institute Genomics Platform"/>
            <consortium name="The Broad Institute Genome Sequencing Center for Infectious Disease"/>
            <person name="Wu L."/>
            <person name="Ma J."/>
        </authorList>
    </citation>
    <scope>NUCLEOTIDE SEQUENCE [LARGE SCALE GENOMIC DNA]</scope>
    <source>
        <strain evidence="3">CCUG 42001</strain>
    </source>
</reference>
<dbReference type="InterPro" id="IPR030395">
    <property type="entry name" value="GP_PDE_dom"/>
</dbReference>
<feature type="domain" description="GP-PDE" evidence="1">
    <location>
        <begin position="3"/>
        <end position="239"/>
    </location>
</feature>
<proteinExistence type="predicted"/>
<evidence type="ECO:0000313" key="2">
    <source>
        <dbReference type="EMBL" id="MFC6387122.1"/>
    </source>
</evidence>
<evidence type="ECO:0000259" key="1">
    <source>
        <dbReference type="PROSITE" id="PS51704"/>
    </source>
</evidence>
<comment type="caution">
    <text evidence="2">The sequence shown here is derived from an EMBL/GenBank/DDBJ whole genome shotgun (WGS) entry which is preliminary data.</text>
</comment>
<dbReference type="PANTHER" id="PTHR46211:SF1">
    <property type="entry name" value="GLYCEROPHOSPHODIESTER PHOSPHODIESTERASE, CYTOPLASMIC"/>
    <property type="match status" value="1"/>
</dbReference>
<accession>A0ABW1WI68</accession>
<gene>
    <name evidence="2" type="ORF">ACFP7A_10945</name>
</gene>
<dbReference type="InterPro" id="IPR017946">
    <property type="entry name" value="PLC-like_Pdiesterase_TIM-brl"/>
</dbReference>